<protein>
    <recommendedName>
        <fullName evidence="3">Azaphilone pigments biosynthesis cluster protein L N-terminal domain-containing protein</fullName>
    </recommendedName>
</protein>
<dbReference type="InterPro" id="IPR031348">
    <property type="entry name" value="PigL_N"/>
</dbReference>
<accession>A0ABR3C7Q9</accession>
<feature type="repeat" description="ANK" evidence="1">
    <location>
        <begin position="494"/>
        <end position="526"/>
    </location>
</feature>
<dbReference type="EMBL" id="JAJVCZ030000009">
    <property type="protein sequence ID" value="KAL0256667.1"/>
    <property type="molecule type" value="Genomic_DNA"/>
</dbReference>
<dbReference type="PROSITE" id="PS50088">
    <property type="entry name" value="ANK_REPEAT"/>
    <property type="match status" value="1"/>
</dbReference>
<dbReference type="InterPro" id="IPR036770">
    <property type="entry name" value="Ankyrin_rpt-contain_sf"/>
</dbReference>
<dbReference type="InterPro" id="IPR002110">
    <property type="entry name" value="Ankyrin_rpt"/>
</dbReference>
<evidence type="ECO:0000256" key="2">
    <source>
        <dbReference type="SAM" id="MobiDB-lite"/>
    </source>
</evidence>
<sequence length="540" mass="59088">MEAVGGGASALAFIGIALKSTEAIYKTISGIKDAPDKVERLLSAVDDLRSILKQLSGLFAPPVAAQAFNDFDAAIQKCNEDLASLAKKLSLLHKIAGDGKWKSTWKRIKAVLKKEDIQEMWTTVHHHVTVLGVYVGVLQSFSMTRQTQSIFALEQAFQTNTNHVRSNTQTLEAQASLISSFDGRFRLLESHSSAAQQTAEQALGVLGQKIDAMPSLSENQFEVIKSMLNQLSIQQIERTVVEQCSTSSQSSSATPGSYQDSDSNTHSSSSASSTSSSSMAAHSFDILSSITRLCGLVNAKEKTVGSSEAVEIIEDLEVLLNTIQDAPASVAGEKRKRDDETAVEKSDIKRAKGILTSAYHVKVNNEKRILRARDPTRSVDKRTSKAVTTEDGTLLLRTRTRSENDASMDEKILGFAANLTFMSSRPEIRMKISACFYQRMLSEGSYLIIPPMLSVHVIVPDDSDIFKLIKNDDLRGVVELLEQGRASLRDCDTKGRSLLSYASYAKSADICRFLVERGADVDALEVLISDAYGEDWETLV</sequence>
<gene>
    <name evidence="4" type="ORF">SLS55_009063</name>
</gene>
<evidence type="ECO:0000313" key="5">
    <source>
        <dbReference type="Proteomes" id="UP001430584"/>
    </source>
</evidence>
<organism evidence="4 5">
    <name type="scientific">Diplodia seriata</name>
    <dbReference type="NCBI Taxonomy" id="420778"/>
    <lineage>
        <taxon>Eukaryota</taxon>
        <taxon>Fungi</taxon>
        <taxon>Dikarya</taxon>
        <taxon>Ascomycota</taxon>
        <taxon>Pezizomycotina</taxon>
        <taxon>Dothideomycetes</taxon>
        <taxon>Dothideomycetes incertae sedis</taxon>
        <taxon>Botryosphaeriales</taxon>
        <taxon>Botryosphaeriaceae</taxon>
        <taxon>Diplodia</taxon>
    </lineage>
</organism>
<name>A0ABR3C7Q9_9PEZI</name>
<feature type="region of interest" description="Disordered" evidence="2">
    <location>
        <begin position="246"/>
        <end position="276"/>
    </location>
</feature>
<comment type="caution">
    <text evidence="4">The sequence shown here is derived from an EMBL/GenBank/DDBJ whole genome shotgun (WGS) entry which is preliminary data.</text>
</comment>
<reference evidence="4 5" key="1">
    <citation type="submission" date="2024-02" db="EMBL/GenBank/DDBJ databases">
        <title>De novo assembly and annotation of 12 fungi associated with fruit tree decline syndrome in Ontario, Canada.</title>
        <authorList>
            <person name="Sulman M."/>
            <person name="Ellouze W."/>
            <person name="Ilyukhin E."/>
        </authorList>
    </citation>
    <scope>NUCLEOTIDE SEQUENCE [LARGE SCALE GENOMIC DNA]</scope>
    <source>
        <strain evidence="4 5">FDS-637</strain>
    </source>
</reference>
<evidence type="ECO:0000256" key="1">
    <source>
        <dbReference type="PROSITE-ProRule" id="PRU00023"/>
    </source>
</evidence>
<dbReference type="Proteomes" id="UP001430584">
    <property type="component" value="Unassembled WGS sequence"/>
</dbReference>
<dbReference type="Pfam" id="PF17111">
    <property type="entry name" value="PigL_N"/>
    <property type="match status" value="1"/>
</dbReference>
<dbReference type="Gene3D" id="1.25.40.20">
    <property type="entry name" value="Ankyrin repeat-containing domain"/>
    <property type="match status" value="1"/>
</dbReference>
<evidence type="ECO:0000313" key="4">
    <source>
        <dbReference type="EMBL" id="KAL0256667.1"/>
    </source>
</evidence>
<evidence type="ECO:0000259" key="3">
    <source>
        <dbReference type="Pfam" id="PF17111"/>
    </source>
</evidence>
<feature type="domain" description="Azaphilone pigments biosynthesis cluster protein L N-terminal" evidence="3">
    <location>
        <begin position="2"/>
        <end position="137"/>
    </location>
</feature>
<keyword evidence="5" id="KW-1185">Reference proteome</keyword>
<feature type="compositionally biased region" description="Low complexity" evidence="2">
    <location>
        <begin position="260"/>
        <end position="276"/>
    </location>
</feature>
<dbReference type="PROSITE" id="PS50297">
    <property type="entry name" value="ANK_REP_REGION"/>
    <property type="match status" value="1"/>
</dbReference>
<dbReference type="GeneID" id="92013148"/>
<dbReference type="SUPFAM" id="SSF48403">
    <property type="entry name" value="Ankyrin repeat"/>
    <property type="match status" value="1"/>
</dbReference>
<proteinExistence type="predicted"/>
<keyword evidence="1" id="KW-0040">ANK repeat</keyword>
<dbReference type="RefSeq" id="XP_066629696.1">
    <property type="nucleotide sequence ID" value="XM_066780467.1"/>
</dbReference>